<accession>A0A135YM28</accession>
<dbReference type="InterPro" id="IPR004386">
    <property type="entry name" value="Toxin_YafQ-like"/>
</dbReference>
<reference evidence="4 6" key="1">
    <citation type="submission" date="2017-06" db="EMBL/GenBank/DDBJ databases">
        <authorList>
            <person name="Swanenburg J."/>
            <person name="Kort R."/>
        </authorList>
    </citation>
    <scope>NUCLEOTIDE SEQUENCE [LARGE SCALE GENOMIC DNA]</scope>
    <source>
        <strain evidence="4 6">RL05</strain>
    </source>
</reference>
<dbReference type="InterPro" id="IPR035093">
    <property type="entry name" value="RelE/ParE_toxin_dom_sf"/>
</dbReference>
<dbReference type="Proteomes" id="UP000295195">
    <property type="component" value="Unassembled WGS sequence"/>
</dbReference>
<dbReference type="EMBL" id="SCLX01000035">
    <property type="protein sequence ID" value="RXF57516.1"/>
    <property type="molecule type" value="Genomic_DNA"/>
</dbReference>
<dbReference type="InterPro" id="IPR007712">
    <property type="entry name" value="RelE/ParE_toxin"/>
</dbReference>
<dbReference type="AlphaFoldDB" id="A0A135YM28"/>
<evidence type="ECO:0000313" key="5">
    <source>
        <dbReference type="Proteomes" id="UP000289808"/>
    </source>
</evidence>
<keyword evidence="7" id="KW-1185">Reference proteome</keyword>
<evidence type="ECO:0000313" key="6">
    <source>
        <dbReference type="Proteomes" id="UP000295195"/>
    </source>
</evidence>
<dbReference type="GO" id="GO:0006402">
    <property type="term" value="P:mRNA catabolic process"/>
    <property type="evidence" value="ECO:0007669"/>
    <property type="project" value="TreeGrafter"/>
</dbReference>
<keyword evidence="1" id="KW-1277">Toxin-antitoxin system</keyword>
<name>A0A135YM28_9LACO</name>
<dbReference type="EMBL" id="JBETVU010000012">
    <property type="protein sequence ID" value="MES5149593.1"/>
    <property type="molecule type" value="Genomic_DNA"/>
</dbReference>
<organism evidence="3 5">
    <name type="scientific">Lactobacillus crispatus</name>
    <dbReference type="NCBI Taxonomy" id="47770"/>
    <lineage>
        <taxon>Bacteria</taxon>
        <taxon>Bacillati</taxon>
        <taxon>Bacillota</taxon>
        <taxon>Bacilli</taxon>
        <taxon>Lactobacillales</taxon>
        <taxon>Lactobacillaceae</taxon>
        <taxon>Lactobacillus</taxon>
    </lineage>
</organism>
<dbReference type="NCBIfam" id="TIGR02385">
    <property type="entry name" value="RelE_StbE"/>
    <property type="match status" value="1"/>
</dbReference>
<evidence type="ECO:0000313" key="4">
    <source>
        <dbReference type="EMBL" id="TDN28579.1"/>
    </source>
</evidence>
<dbReference type="GO" id="GO:0006415">
    <property type="term" value="P:translational termination"/>
    <property type="evidence" value="ECO:0007669"/>
    <property type="project" value="TreeGrafter"/>
</dbReference>
<dbReference type="Proteomes" id="UP000289808">
    <property type="component" value="Unassembled WGS sequence"/>
</dbReference>
<evidence type="ECO:0000313" key="3">
    <source>
        <dbReference type="EMBL" id="RXF57516.1"/>
    </source>
</evidence>
<dbReference type="PANTHER" id="PTHR40588">
    <property type="entry name" value="MRNA INTERFERASE TOXIN YAFQ"/>
    <property type="match status" value="1"/>
</dbReference>
<gene>
    <name evidence="2" type="ORF">ABVC42_06590</name>
    <name evidence="4" type="ORF">CEE75_12800</name>
    <name evidence="3" type="ORF">ERD32_06835</name>
</gene>
<dbReference type="EMBL" id="NKLP01000279">
    <property type="protein sequence ID" value="TDN28579.1"/>
    <property type="molecule type" value="Genomic_DNA"/>
</dbReference>
<dbReference type="Proteomes" id="UP001434419">
    <property type="component" value="Unassembled WGS sequence"/>
</dbReference>
<dbReference type="SUPFAM" id="SSF143011">
    <property type="entry name" value="RelE-like"/>
    <property type="match status" value="1"/>
</dbReference>
<reference evidence="2" key="3">
    <citation type="submission" date="2024-06" db="EMBL/GenBank/DDBJ databases">
        <title>Vaginal Lactobacillus fatty acid response mechanisms reveal a metabolite-targeted strategy for bacterial vaginosis treatment.</title>
        <authorList>
            <person name="Zhu M."/>
            <person name="Blainey P.C."/>
            <person name="Bloom S.M."/>
            <person name="Kwon D.S."/>
        </authorList>
    </citation>
    <scope>NUCLEOTIDE SEQUENCE</scope>
    <source>
        <strain evidence="2">194_F1_1</strain>
    </source>
</reference>
<sequence>MYTIKYEPQFKKDYKKFKKEHPELIKDFKNTVIQLTQKGKVGKDYDLHPLDKRGGNYSGHFDYHLSEGTVDVVVIYKPHKTNSIIRFVRIGNHGDLFEGKEK</sequence>
<dbReference type="RefSeq" id="WP_005723179.1">
    <property type="nucleotide sequence ID" value="NZ_CAZZQD010000001.1"/>
</dbReference>
<evidence type="ECO:0000313" key="7">
    <source>
        <dbReference type="Proteomes" id="UP001434419"/>
    </source>
</evidence>
<evidence type="ECO:0000256" key="1">
    <source>
        <dbReference type="ARBA" id="ARBA00022649"/>
    </source>
</evidence>
<protein>
    <submittedName>
        <fullName evidence="3">Type II toxin-antitoxin system mRNA interferase toxin, RelE/StbE family</fullName>
    </submittedName>
</protein>
<dbReference type="PANTHER" id="PTHR40588:SF1">
    <property type="entry name" value="MRNA INTERFERASE TOXIN YAFQ"/>
    <property type="match status" value="1"/>
</dbReference>
<reference evidence="3 5" key="2">
    <citation type="submission" date="2019-01" db="EMBL/GenBank/DDBJ databases">
        <title>The genome sequence of Lactobacillus crispatus L49.</title>
        <authorList>
            <person name="Zhong J."/>
            <person name="Zhang J."/>
        </authorList>
    </citation>
    <scope>NUCLEOTIDE SEQUENCE [LARGE SCALE GENOMIC DNA]</scope>
    <source>
        <strain evidence="3 5">L49</strain>
    </source>
</reference>
<evidence type="ECO:0000313" key="2">
    <source>
        <dbReference type="EMBL" id="MES5149593.1"/>
    </source>
</evidence>
<comment type="caution">
    <text evidence="3">The sequence shown here is derived from an EMBL/GenBank/DDBJ whole genome shotgun (WGS) entry which is preliminary data.</text>
</comment>
<dbReference type="GO" id="GO:0004521">
    <property type="term" value="F:RNA endonuclease activity"/>
    <property type="evidence" value="ECO:0007669"/>
    <property type="project" value="TreeGrafter"/>
</dbReference>
<dbReference type="Gene3D" id="3.30.2310.20">
    <property type="entry name" value="RelE-like"/>
    <property type="match status" value="1"/>
</dbReference>
<proteinExistence type="predicted"/>
<dbReference type="Pfam" id="PF15738">
    <property type="entry name" value="YafQ_toxin"/>
    <property type="match status" value="1"/>
</dbReference>